<dbReference type="AlphaFoldDB" id="A0LKU3"/>
<feature type="domain" description="J" evidence="2">
    <location>
        <begin position="5"/>
        <end position="68"/>
    </location>
</feature>
<dbReference type="PANTHER" id="PTHR44145">
    <property type="entry name" value="DNAJ HOMOLOG SUBFAMILY A MEMBER 3, MITOCHONDRIAL"/>
    <property type="match status" value="1"/>
</dbReference>
<reference evidence="3 4" key="1">
    <citation type="submission" date="2006-10" db="EMBL/GenBank/DDBJ databases">
        <title>Complete sequence of Syntrophobacter fumaroxidans MPOB.</title>
        <authorList>
            <consortium name="US DOE Joint Genome Institute"/>
            <person name="Copeland A."/>
            <person name="Lucas S."/>
            <person name="Lapidus A."/>
            <person name="Barry K."/>
            <person name="Detter J.C."/>
            <person name="Glavina del Rio T."/>
            <person name="Hammon N."/>
            <person name="Israni S."/>
            <person name="Pitluck S."/>
            <person name="Goltsman E.G."/>
            <person name="Martinez M."/>
            <person name="Schmutz J."/>
            <person name="Larimer F."/>
            <person name="Land M."/>
            <person name="Hauser L."/>
            <person name="Kyrpides N."/>
            <person name="Kim E."/>
            <person name="Boone D.R."/>
            <person name="Brockman F."/>
            <person name="Culley D."/>
            <person name="Ferry J."/>
            <person name="Gunsalus R."/>
            <person name="McInerney M.J."/>
            <person name="Morrison M."/>
            <person name="Plugge C."/>
            <person name="Rohlin L."/>
            <person name="Scholten J."/>
            <person name="Sieber J."/>
            <person name="Stams A.J.M."/>
            <person name="Worm P."/>
            <person name="Henstra A.M."/>
            <person name="Richardson P."/>
        </authorList>
    </citation>
    <scope>NUCLEOTIDE SEQUENCE [LARGE SCALE GENOMIC DNA]</scope>
    <source>
        <strain evidence="4">DSM 10017 / MPOB</strain>
    </source>
</reference>
<dbReference type="PRINTS" id="PR00625">
    <property type="entry name" value="JDOMAIN"/>
</dbReference>
<dbReference type="InParanoid" id="A0LKU3"/>
<dbReference type="PROSITE" id="PS00636">
    <property type="entry name" value="DNAJ_1"/>
    <property type="match status" value="1"/>
</dbReference>
<dbReference type="SUPFAM" id="SSF46565">
    <property type="entry name" value="Chaperone J-domain"/>
    <property type="match status" value="1"/>
</dbReference>
<evidence type="ECO:0000256" key="1">
    <source>
        <dbReference type="ARBA" id="ARBA00023186"/>
    </source>
</evidence>
<keyword evidence="4" id="KW-1185">Reference proteome</keyword>
<dbReference type="HOGENOM" id="CLU_1164399_0_0_7"/>
<dbReference type="InterPro" id="IPR018253">
    <property type="entry name" value="DnaJ_domain_CS"/>
</dbReference>
<evidence type="ECO:0000313" key="4">
    <source>
        <dbReference type="Proteomes" id="UP000001784"/>
    </source>
</evidence>
<gene>
    <name evidence="3" type="ordered locus">Sfum_2364</name>
</gene>
<dbReference type="Proteomes" id="UP000001784">
    <property type="component" value="Chromosome"/>
</dbReference>
<dbReference type="eggNOG" id="COG0484">
    <property type="taxonomic scope" value="Bacteria"/>
</dbReference>
<dbReference type="OrthoDB" id="9779622at2"/>
<dbReference type="STRING" id="335543.Sfum_2364"/>
<evidence type="ECO:0000259" key="2">
    <source>
        <dbReference type="PROSITE" id="PS50076"/>
    </source>
</evidence>
<dbReference type="EMBL" id="CP000478">
    <property type="protein sequence ID" value="ABK18045.1"/>
    <property type="molecule type" value="Genomic_DNA"/>
</dbReference>
<organism evidence="3 4">
    <name type="scientific">Syntrophobacter fumaroxidans (strain DSM 10017 / MPOB)</name>
    <dbReference type="NCBI Taxonomy" id="335543"/>
    <lineage>
        <taxon>Bacteria</taxon>
        <taxon>Pseudomonadati</taxon>
        <taxon>Thermodesulfobacteriota</taxon>
        <taxon>Syntrophobacteria</taxon>
        <taxon>Syntrophobacterales</taxon>
        <taxon>Syntrophobacteraceae</taxon>
        <taxon>Syntrophobacter</taxon>
    </lineage>
</organism>
<proteinExistence type="predicted"/>
<accession>A0LKU3</accession>
<evidence type="ECO:0000313" key="3">
    <source>
        <dbReference type="EMBL" id="ABK18045.1"/>
    </source>
</evidence>
<dbReference type="InterPro" id="IPR036869">
    <property type="entry name" value="J_dom_sf"/>
</dbReference>
<protein>
    <submittedName>
        <fullName evidence="3">Heat shock protein DnaJ domain protein</fullName>
    </submittedName>
</protein>
<dbReference type="Pfam" id="PF00226">
    <property type="entry name" value="DnaJ"/>
    <property type="match status" value="1"/>
</dbReference>
<dbReference type="Gene3D" id="1.10.287.110">
    <property type="entry name" value="DnaJ domain"/>
    <property type="match status" value="1"/>
</dbReference>
<dbReference type="PANTHER" id="PTHR44145:SF3">
    <property type="entry name" value="DNAJ HOMOLOG SUBFAMILY A MEMBER 3, MITOCHONDRIAL"/>
    <property type="match status" value="1"/>
</dbReference>
<dbReference type="InterPro" id="IPR051938">
    <property type="entry name" value="Apopto_cytoskel_mod"/>
</dbReference>
<dbReference type="CDD" id="cd06257">
    <property type="entry name" value="DnaJ"/>
    <property type="match status" value="1"/>
</dbReference>
<dbReference type="KEGG" id="sfu:Sfum_2364"/>
<dbReference type="RefSeq" id="WP_011699213.1">
    <property type="nucleotide sequence ID" value="NC_008554.1"/>
</dbReference>
<keyword evidence="1" id="KW-0143">Chaperone</keyword>
<dbReference type="PROSITE" id="PS50076">
    <property type="entry name" value="DNAJ_2"/>
    <property type="match status" value="1"/>
</dbReference>
<dbReference type="InterPro" id="IPR001623">
    <property type="entry name" value="DnaJ_domain"/>
</dbReference>
<keyword evidence="3" id="KW-0346">Stress response</keyword>
<dbReference type="SMART" id="SM00271">
    <property type="entry name" value="DnaJ"/>
    <property type="match status" value="1"/>
</dbReference>
<name>A0LKU3_SYNFM</name>
<sequence>MEKRDYYATLDIGRSESQSGIRDAYRRLAKRFHPDHAGAAATRAFQEISEAYAVLSDPEARRAYTEELARREAAPRVEIRMAGTTNVTGPQVSPVVSGGSKEALVPAEGLAGEGPFGSTFRTFIDEFFQPFPYGIGVREALELEVYLSREEAERGGVLPVPVHPQCPMCKGVRRPGMPECSYCLGVGEMDEATIALWIPPGVRHRTVMEIPLGTNPRSTLLVHILIK</sequence>